<feature type="region of interest" description="Disordered" evidence="1">
    <location>
        <begin position="1"/>
        <end position="38"/>
    </location>
</feature>
<sequence>MLPPASALSQRFGPAHSGSGPAHSGPGHARSGSGPTRQWFGLLPPVRPCLRGLGLSRAGLGPSPAVRSCPGGPRARPYRAGPLSLCLAPHRAGDARLSRPGRRTGHLFRDLCPPSLPRPAGPPDPPFHDRRSGCRHVRARSAVWPPRTSRRALFRSRAYALNSAFLGVALLPRDHQ</sequence>
<dbReference type="EMBL" id="JAALLH010000001">
    <property type="protein sequence ID" value="NIY66574.1"/>
    <property type="molecule type" value="Genomic_DNA"/>
</dbReference>
<accession>A0A7X5X4P9</accession>
<feature type="compositionally biased region" description="Low complexity" evidence="1">
    <location>
        <begin position="13"/>
        <end position="29"/>
    </location>
</feature>
<gene>
    <name evidence="2" type="ORF">SMALB_4599</name>
</gene>
<evidence type="ECO:0000313" key="3">
    <source>
        <dbReference type="Proteomes" id="UP000536624"/>
    </source>
</evidence>
<comment type="caution">
    <text evidence="2">The sequence shown here is derived from an EMBL/GenBank/DDBJ whole genome shotgun (WGS) entry which is preliminary data.</text>
</comment>
<feature type="compositionally biased region" description="Pro residues" evidence="1">
    <location>
        <begin position="114"/>
        <end position="125"/>
    </location>
</feature>
<evidence type="ECO:0000313" key="2">
    <source>
        <dbReference type="EMBL" id="NIY66574.1"/>
    </source>
</evidence>
<name>A0A7X5X4P9_STRMQ</name>
<evidence type="ECO:0000256" key="1">
    <source>
        <dbReference type="SAM" id="MobiDB-lite"/>
    </source>
</evidence>
<feature type="region of interest" description="Disordered" evidence="1">
    <location>
        <begin position="111"/>
        <end position="132"/>
    </location>
</feature>
<dbReference type="AlphaFoldDB" id="A0A7X5X4P9"/>
<dbReference type="Proteomes" id="UP000536624">
    <property type="component" value="Unassembled WGS sequence"/>
</dbReference>
<reference evidence="2 3" key="1">
    <citation type="submission" date="2020-02" db="EMBL/GenBank/DDBJ databases">
        <title>Streptomyces malaysiensis DSM14702 (JHCC583434, PFL_A843) Genome sequencing and assembly.</title>
        <authorList>
            <person name="Samborskyy M."/>
        </authorList>
    </citation>
    <scope>NUCLEOTIDE SEQUENCE [LARGE SCALE GENOMIC DNA]</scope>
    <source>
        <strain evidence="2 3">DSM 14702</strain>
    </source>
</reference>
<organism evidence="2 3">
    <name type="scientific">Streptomyces malaysiensis</name>
    <dbReference type="NCBI Taxonomy" id="92644"/>
    <lineage>
        <taxon>Bacteria</taxon>
        <taxon>Bacillati</taxon>
        <taxon>Actinomycetota</taxon>
        <taxon>Actinomycetes</taxon>
        <taxon>Kitasatosporales</taxon>
        <taxon>Streptomycetaceae</taxon>
        <taxon>Streptomyces</taxon>
        <taxon>Streptomyces violaceusniger group</taxon>
    </lineage>
</organism>
<protein>
    <submittedName>
        <fullName evidence="2">Uncharacterized protein</fullName>
    </submittedName>
</protein>
<proteinExistence type="predicted"/>